<dbReference type="InParanoid" id="A0A0Q3NI40"/>
<dbReference type="EnsemblPlants" id="KQK93669">
    <property type="protein sequence ID" value="KQK93669"/>
    <property type="gene ID" value="SETIT_028007mg"/>
</dbReference>
<organism evidence="1 2">
    <name type="scientific">Setaria italica</name>
    <name type="common">Foxtail millet</name>
    <name type="synonym">Panicum italicum</name>
    <dbReference type="NCBI Taxonomy" id="4555"/>
    <lineage>
        <taxon>Eukaryota</taxon>
        <taxon>Viridiplantae</taxon>
        <taxon>Streptophyta</taxon>
        <taxon>Embryophyta</taxon>
        <taxon>Tracheophyta</taxon>
        <taxon>Spermatophyta</taxon>
        <taxon>Magnoliopsida</taxon>
        <taxon>Liliopsida</taxon>
        <taxon>Poales</taxon>
        <taxon>Poaceae</taxon>
        <taxon>PACMAD clade</taxon>
        <taxon>Panicoideae</taxon>
        <taxon>Panicodae</taxon>
        <taxon>Paniceae</taxon>
        <taxon>Cenchrinae</taxon>
        <taxon>Setaria</taxon>
    </lineage>
</organism>
<dbReference type="PANTHER" id="PTHR33085">
    <property type="entry name" value="OS12G0113100 PROTEIN-RELATED"/>
    <property type="match status" value="1"/>
</dbReference>
<evidence type="ECO:0000313" key="2">
    <source>
        <dbReference type="Proteomes" id="UP000004995"/>
    </source>
</evidence>
<evidence type="ECO:0000313" key="1">
    <source>
        <dbReference type="EnsemblPlants" id="KQK93669"/>
    </source>
</evidence>
<dbReference type="Pfam" id="PF07893">
    <property type="entry name" value="DUF1668"/>
    <property type="match status" value="1"/>
</dbReference>
<sequence length="409" mass="45931">MSHRRRVLNLVLKNKFTGVHSLHRLDLLSRQNSLFYPTAKAAEDAAAAKDSEILFAAEKDDPAVLDGRTTGQESLEKLMEMLVPSPRLSFEPTPHPEYGSLWSRLDCAALSEGRTVFVDCNSRGAFLYDADKRRVVTMAGFPERKRWPWRRAYFPVAAGAGGDNGEPDEGVYVIDRDPEGDDATNWLKFQAMVHRTPRGRGSDYDKRWHLDELPRPPFAEDAGYKGTMEIVSYAQAGDASDVICVSTEGRGTHCFDTASRAWSKAGGWALPFAGKIEHDRELGLWLGFVKQCREEDNNSLYATGDLFADVDRRSLLRYGRDDCRNLEPPWGWHKVVVPEPRIVSLGSGKFCVTQFFETRRSACSKCLHEETDKRFALFTGVEVIHRGSDGSDEKAGNGSDEQPTWQCRC</sequence>
<evidence type="ECO:0008006" key="3">
    <source>
        <dbReference type="Google" id="ProtNLM"/>
    </source>
</evidence>
<dbReference type="InterPro" id="IPR012871">
    <property type="entry name" value="DUF1668_ORYSA"/>
</dbReference>
<dbReference type="Gramene" id="KQK93669">
    <property type="protein sequence ID" value="KQK93669"/>
    <property type="gene ID" value="SETIT_028007mg"/>
</dbReference>
<dbReference type="Proteomes" id="UP000004995">
    <property type="component" value="Unassembled WGS sequence"/>
</dbReference>
<reference evidence="2" key="1">
    <citation type="journal article" date="2012" name="Nat. Biotechnol.">
        <title>Reference genome sequence of the model plant Setaria.</title>
        <authorList>
            <person name="Bennetzen J.L."/>
            <person name="Schmutz J."/>
            <person name="Wang H."/>
            <person name="Percifield R."/>
            <person name="Hawkins J."/>
            <person name="Pontaroli A.C."/>
            <person name="Estep M."/>
            <person name="Feng L."/>
            <person name="Vaughn J.N."/>
            <person name="Grimwood J."/>
            <person name="Jenkins J."/>
            <person name="Barry K."/>
            <person name="Lindquist E."/>
            <person name="Hellsten U."/>
            <person name="Deshpande S."/>
            <person name="Wang X."/>
            <person name="Wu X."/>
            <person name="Mitros T."/>
            <person name="Triplett J."/>
            <person name="Yang X."/>
            <person name="Ye C.Y."/>
            <person name="Mauro-Herrera M."/>
            <person name="Wang L."/>
            <person name="Li P."/>
            <person name="Sharma M."/>
            <person name="Sharma R."/>
            <person name="Ronald P.C."/>
            <person name="Panaud O."/>
            <person name="Kellogg E.A."/>
            <person name="Brutnell T.P."/>
            <person name="Doust A.N."/>
            <person name="Tuskan G.A."/>
            <person name="Rokhsar D."/>
            <person name="Devos K.M."/>
        </authorList>
    </citation>
    <scope>NUCLEOTIDE SEQUENCE [LARGE SCALE GENOMIC DNA]</scope>
    <source>
        <strain evidence="2">cv. Yugu1</strain>
    </source>
</reference>
<dbReference type="EMBL" id="AGNK02004632">
    <property type="status" value="NOT_ANNOTATED_CDS"/>
    <property type="molecule type" value="Genomic_DNA"/>
</dbReference>
<dbReference type="PANTHER" id="PTHR33085:SF129">
    <property type="entry name" value="OS04G0426500 PROTEIN"/>
    <property type="match status" value="1"/>
</dbReference>
<protein>
    <recommendedName>
        <fullName evidence="3">DUF1618 domain-containing protein</fullName>
    </recommendedName>
</protein>
<dbReference type="eggNOG" id="ENOG502R3Z5">
    <property type="taxonomic scope" value="Eukaryota"/>
</dbReference>
<proteinExistence type="predicted"/>
<dbReference type="AlphaFoldDB" id="A0A0Q3NI40"/>
<name>A0A0Q3NI40_SETIT</name>
<keyword evidence="2" id="KW-1185">Reference proteome</keyword>
<accession>A0A0Q3NI40</accession>
<reference evidence="1" key="2">
    <citation type="submission" date="2018-08" db="UniProtKB">
        <authorList>
            <consortium name="EnsemblPlants"/>
        </authorList>
    </citation>
    <scope>IDENTIFICATION</scope>
    <source>
        <strain evidence="1">Yugu1</strain>
    </source>
</reference>
<gene>
    <name evidence="1" type="primary">LOC101761329</name>
</gene>